<feature type="binding site" evidence="5">
    <location>
        <position position="263"/>
    </location>
    <ligand>
        <name>(2E)-4-hydroxy-3-methylbut-2-enyl diphosphate</name>
        <dbReference type="ChEBI" id="CHEBI:128753"/>
    </ligand>
</feature>
<feature type="binding site" evidence="5">
    <location>
        <position position="221"/>
    </location>
    <ligand>
        <name>dimethylallyl diphosphate</name>
        <dbReference type="ChEBI" id="CHEBI:57623"/>
    </ligand>
</feature>
<gene>
    <name evidence="5" type="primary">ispH</name>
    <name evidence="6" type="ORF">XJ32_05410</name>
</gene>
<comment type="function">
    <text evidence="5">Catalyzes the conversion of 1-hydroxy-2-methyl-2-(E)-butenyl 4-diphosphate (HMBPP) into a mixture of isopentenyl diphosphate (IPP) and dimethylallyl diphosphate (DMAPP). Acts in the terminal step of the DOXP/MEP pathway for isoprenoid precursor biosynthesis.</text>
</comment>
<dbReference type="GO" id="GO:0019288">
    <property type="term" value="P:isopentenyl diphosphate biosynthetic process, methylerythritol 4-phosphate pathway"/>
    <property type="evidence" value="ECO:0007669"/>
    <property type="project" value="UniProtKB-UniRule"/>
</dbReference>
<dbReference type="PANTHER" id="PTHR30426:SF0">
    <property type="entry name" value="4-HYDROXY-3-METHYLBUT-2-ENYL DIPHOSPHATE REDUCTASE"/>
    <property type="match status" value="1"/>
</dbReference>
<keyword evidence="3 5" id="KW-0408">Iron</keyword>
<feature type="binding site" evidence="5">
    <location>
        <position position="40"/>
    </location>
    <ligand>
        <name>isopentenyl diphosphate</name>
        <dbReference type="ChEBI" id="CHEBI:128769"/>
    </ligand>
</feature>
<dbReference type="GO" id="GO:0016114">
    <property type="term" value="P:terpenoid biosynthetic process"/>
    <property type="evidence" value="ECO:0007669"/>
    <property type="project" value="UniProtKB-UniRule"/>
</dbReference>
<dbReference type="GO" id="GO:0050992">
    <property type="term" value="P:dimethylallyl diphosphate biosynthetic process"/>
    <property type="evidence" value="ECO:0007669"/>
    <property type="project" value="UniProtKB-UniRule"/>
</dbReference>
<feature type="binding site" evidence="5">
    <location>
        <position position="163"/>
    </location>
    <ligand>
        <name>(2E)-4-hydroxy-3-methylbut-2-enyl diphosphate</name>
        <dbReference type="ChEBI" id="CHEBI:128753"/>
    </ligand>
</feature>
<dbReference type="GO" id="GO:0051539">
    <property type="term" value="F:4 iron, 4 sulfur cluster binding"/>
    <property type="evidence" value="ECO:0007669"/>
    <property type="project" value="UniProtKB-UniRule"/>
</dbReference>
<feature type="binding site" evidence="5">
    <location>
        <position position="74"/>
    </location>
    <ligand>
        <name>isopentenyl diphosphate</name>
        <dbReference type="ChEBI" id="CHEBI:128769"/>
    </ligand>
</feature>
<dbReference type="UniPathway" id="UPA00059">
    <property type="reaction ID" value="UER00105"/>
</dbReference>
<feature type="binding site" evidence="5">
    <location>
        <position position="219"/>
    </location>
    <ligand>
        <name>dimethylallyl diphosphate</name>
        <dbReference type="ChEBI" id="CHEBI:57623"/>
    </ligand>
</feature>
<feature type="binding site" evidence="5">
    <location>
        <position position="124"/>
    </location>
    <ligand>
        <name>dimethylallyl diphosphate</name>
        <dbReference type="ChEBI" id="CHEBI:57623"/>
    </ligand>
</feature>
<feature type="binding site" evidence="5">
    <location>
        <position position="220"/>
    </location>
    <ligand>
        <name>dimethylallyl diphosphate</name>
        <dbReference type="ChEBI" id="CHEBI:57623"/>
    </ligand>
</feature>
<feature type="binding site" evidence="5">
    <location>
        <position position="74"/>
    </location>
    <ligand>
        <name>(2E)-4-hydroxy-3-methylbut-2-enyl diphosphate</name>
        <dbReference type="ChEBI" id="CHEBI:128753"/>
    </ligand>
</feature>
<organism evidence="6 7">
    <name type="scientific">Helicobacter bilis</name>
    <dbReference type="NCBI Taxonomy" id="37372"/>
    <lineage>
        <taxon>Bacteria</taxon>
        <taxon>Pseudomonadati</taxon>
        <taxon>Campylobacterota</taxon>
        <taxon>Epsilonproteobacteria</taxon>
        <taxon>Campylobacterales</taxon>
        <taxon>Helicobacteraceae</taxon>
        <taxon>Helicobacter</taxon>
    </lineage>
</organism>
<evidence type="ECO:0000313" key="7">
    <source>
        <dbReference type="Proteomes" id="UP000188298"/>
    </source>
</evidence>
<evidence type="ECO:0000256" key="3">
    <source>
        <dbReference type="ARBA" id="ARBA00023004"/>
    </source>
</evidence>
<feature type="binding site" evidence="5">
    <location>
        <position position="220"/>
    </location>
    <ligand>
        <name>isopentenyl diphosphate</name>
        <dbReference type="ChEBI" id="CHEBI:128769"/>
    </ligand>
</feature>
<dbReference type="UniPathway" id="UPA00056">
    <property type="reaction ID" value="UER00097"/>
</dbReference>
<dbReference type="CDD" id="cd13944">
    <property type="entry name" value="lytB_ispH"/>
    <property type="match status" value="1"/>
</dbReference>
<proteinExistence type="inferred from homology"/>
<dbReference type="InterPro" id="IPR003451">
    <property type="entry name" value="LytB/IspH"/>
</dbReference>
<evidence type="ECO:0000256" key="5">
    <source>
        <dbReference type="HAMAP-Rule" id="MF_00191"/>
    </source>
</evidence>
<comment type="pathway">
    <text evidence="5">Isoprenoid biosynthesis; dimethylallyl diphosphate biosynthesis; dimethylallyl diphosphate from (2E)-4-hydroxy-3-methylbutenyl diphosphate: step 1/1.</text>
</comment>
<keyword evidence="5" id="KW-0560">Oxidoreductase</keyword>
<name>A0A1Q2LGS9_9HELI</name>
<sequence>MEVILADKYGFCFGVKRAIKITEKIAQNNPNTLTLGPLIHNPLEISRLEKNFGVKVQEDITKLGDSKSVIIRTHGITKQNLAILQTKGVSITDATCPFVTKPQQIVEKMSNDGYNIVIFGDSNHPEVRSVMSYSVKTPIVVSDLESLQQIKKIPKKVAVVSQTTKQIEQFLQIVQYLVSNAMEVRVFNTICNATFENQEATRTLSQKADIMIIVGGKTSSNTKQLFYIAQNHCKDSYLVEDENDIKQEWFAGKKICGISAGASTPNWVIKNVENAIKSLV</sequence>
<dbReference type="GO" id="GO:0051745">
    <property type="term" value="F:4-hydroxy-3-methylbut-2-enyl diphosphate reductase activity"/>
    <property type="evidence" value="ECO:0007669"/>
    <property type="project" value="UniProtKB-UniRule"/>
</dbReference>
<dbReference type="PANTHER" id="PTHR30426">
    <property type="entry name" value="4-HYDROXY-3-METHYLBUT-2-ENYL DIPHOSPHATE REDUCTASE"/>
    <property type="match status" value="1"/>
</dbReference>
<dbReference type="HAMAP" id="MF_00191">
    <property type="entry name" value="IspH"/>
    <property type="match status" value="1"/>
</dbReference>
<feature type="active site" description="Proton donor" evidence="5">
    <location>
        <position position="126"/>
    </location>
</feature>
<feature type="binding site" evidence="5">
    <location>
        <position position="191"/>
    </location>
    <ligand>
        <name>[4Fe-4S] cluster</name>
        <dbReference type="ChEBI" id="CHEBI:49883"/>
    </ligand>
</feature>
<comment type="catalytic activity">
    <reaction evidence="5">
        <text>dimethylallyl diphosphate + 2 oxidized [2Fe-2S]-[ferredoxin] + H2O = (2E)-4-hydroxy-3-methylbut-2-enyl diphosphate + 2 reduced [2Fe-2S]-[ferredoxin] + 2 H(+)</text>
        <dbReference type="Rhea" id="RHEA:24825"/>
        <dbReference type="Rhea" id="RHEA-COMP:10000"/>
        <dbReference type="Rhea" id="RHEA-COMP:10001"/>
        <dbReference type="ChEBI" id="CHEBI:15377"/>
        <dbReference type="ChEBI" id="CHEBI:15378"/>
        <dbReference type="ChEBI" id="CHEBI:33737"/>
        <dbReference type="ChEBI" id="CHEBI:33738"/>
        <dbReference type="ChEBI" id="CHEBI:57623"/>
        <dbReference type="ChEBI" id="CHEBI:128753"/>
        <dbReference type="EC" id="1.17.7.4"/>
    </reaction>
</comment>
<comment type="catalytic activity">
    <reaction evidence="5">
        <text>isopentenyl diphosphate + 2 oxidized [2Fe-2S]-[ferredoxin] + H2O = (2E)-4-hydroxy-3-methylbut-2-enyl diphosphate + 2 reduced [2Fe-2S]-[ferredoxin] + 2 H(+)</text>
        <dbReference type="Rhea" id="RHEA:24488"/>
        <dbReference type="Rhea" id="RHEA-COMP:10000"/>
        <dbReference type="Rhea" id="RHEA-COMP:10001"/>
        <dbReference type="ChEBI" id="CHEBI:15377"/>
        <dbReference type="ChEBI" id="CHEBI:15378"/>
        <dbReference type="ChEBI" id="CHEBI:33737"/>
        <dbReference type="ChEBI" id="CHEBI:33738"/>
        <dbReference type="ChEBI" id="CHEBI:128753"/>
        <dbReference type="ChEBI" id="CHEBI:128769"/>
        <dbReference type="EC" id="1.17.7.4"/>
    </reaction>
</comment>
<dbReference type="AlphaFoldDB" id="A0A1Q2LGS9"/>
<dbReference type="Pfam" id="PF02401">
    <property type="entry name" value="LYTB"/>
    <property type="match status" value="1"/>
</dbReference>
<dbReference type="RefSeq" id="WP_077388595.1">
    <property type="nucleotide sequence ID" value="NZ_CP019645.1"/>
</dbReference>
<evidence type="ECO:0000256" key="1">
    <source>
        <dbReference type="ARBA" id="ARBA00022485"/>
    </source>
</evidence>
<keyword evidence="2 5" id="KW-0479">Metal-binding</keyword>
<feature type="binding site" evidence="5">
    <location>
        <position position="219"/>
    </location>
    <ligand>
        <name>(2E)-4-hydroxy-3-methylbut-2-enyl diphosphate</name>
        <dbReference type="ChEBI" id="CHEBI:128753"/>
    </ligand>
</feature>
<dbReference type="Gene3D" id="3.40.1010.20">
    <property type="entry name" value="4-hydroxy-3-methylbut-2-enyl diphosphate reductase, catalytic domain"/>
    <property type="match status" value="2"/>
</dbReference>
<keyword evidence="5" id="KW-0414">Isoprene biosynthesis</keyword>
<dbReference type="NCBIfam" id="TIGR00216">
    <property type="entry name" value="ispH_lytB"/>
    <property type="match status" value="1"/>
</dbReference>
<feature type="binding site" evidence="5">
    <location>
        <position position="220"/>
    </location>
    <ligand>
        <name>(2E)-4-hydroxy-3-methylbut-2-enyl diphosphate</name>
        <dbReference type="ChEBI" id="CHEBI:128753"/>
    </ligand>
</feature>
<feature type="binding site" evidence="5">
    <location>
        <position position="96"/>
    </location>
    <ligand>
        <name>[4Fe-4S] cluster</name>
        <dbReference type="ChEBI" id="CHEBI:49883"/>
    </ligand>
</feature>
<comment type="similarity">
    <text evidence="5">Belongs to the IspH family.</text>
</comment>
<comment type="pathway">
    <text evidence="5">Isoprenoid biosynthesis; isopentenyl diphosphate biosynthesis via DXP pathway; isopentenyl diphosphate from 1-deoxy-D-xylulose 5-phosphate: step 6/6.</text>
</comment>
<dbReference type="GO" id="GO:0046872">
    <property type="term" value="F:metal ion binding"/>
    <property type="evidence" value="ECO:0007669"/>
    <property type="project" value="UniProtKB-KW"/>
</dbReference>
<evidence type="ECO:0000256" key="4">
    <source>
        <dbReference type="ARBA" id="ARBA00023014"/>
    </source>
</evidence>
<feature type="binding site" evidence="5">
    <location>
        <position position="124"/>
    </location>
    <ligand>
        <name>(2E)-4-hydroxy-3-methylbut-2-enyl diphosphate</name>
        <dbReference type="ChEBI" id="CHEBI:128753"/>
    </ligand>
</feature>
<comment type="cofactor">
    <cofactor evidence="5">
        <name>[4Fe-4S] cluster</name>
        <dbReference type="ChEBI" id="CHEBI:49883"/>
    </cofactor>
    <text evidence="5">Binds 1 [4Fe-4S] cluster per subunit.</text>
</comment>
<reference evidence="6 7" key="1">
    <citation type="submission" date="2017-02" db="EMBL/GenBank/DDBJ databases">
        <title>Whole genome sequencing of Helicobacter bilis strain AAQJH.</title>
        <authorList>
            <person name="Conlan S."/>
            <person name="Thomas P.J."/>
            <person name="Mullikin J."/>
            <person name="Palmore T.N."/>
            <person name="Frank K.M."/>
            <person name="Segre J.A."/>
        </authorList>
    </citation>
    <scope>NUCLEOTIDE SEQUENCE [LARGE SCALE GENOMIC DNA]</scope>
    <source>
        <strain evidence="6 7">AAQJH</strain>
    </source>
</reference>
<evidence type="ECO:0000256" key="2">
    <source>
        <dbReference type="ARBA" id="ARBA00022723"/>
    </source>
</evidence>
<feature type="binding site" evidence="5">
    <location>
        <position position="219"/>
    </location>
    <ligand>
        <name>isopentenyl diphosphate</name>
        <dbReference type="ChEBI" id="CHEBI:128769"/>
    </ligand>
</feature>
<dbReference type="Proteomes" id="UP000188298">
    <property type="component" value="Chromosome"/>
</dbReference>
<feature type="binding site" evidence="5">
    <location>
        <position position="221"/>
    </location>
    <ligand>
        <name>isopentenyl diphosphate</name>
        <dbReference type="ChEBI" id="CHEBI:128769"/>
    </ligand>
</feature>
<dbReference type="NCBIfam" id="NF002187">
    <property type="entry name" value="PRK01045.1-1"/>
    <property type="match status" value="1"/>
</dbReference>
<accession>A0A1Q2LGS9</accession>
<evidence type="ECO:0000313" key="6">
    <source>
        <dbReference type="EMBL" id="AQQ59619.1"/>
    </source>
</evidence>
<feature type="binding site" evidence="5">
    <location>
        <position position="74"/>
    </location>
    <ligand>
        <name>dimethylallyl diphosphate</name>
        <dbReference type="ChEBI" id="CHEBI:57623"/>
    </ligand>
</feature>
<feature type="binding site" evidence="5">
    <location>
        <position position="263"/>
    </location>
    <ligand>
        <name>isopentenyl diphosphate</name>
        <dbReference type="ChEBI" id="CHEBI:128769"/>
    </ligand>
</feature>
<dbReference type="KEGG" id="hbl:XJ32_05410"/>
<feature type="binding site" evidence="5">
    <location>
        <position position="263"/>
    </location>
    <ligand>
        <name>dimethylallyl diphosphate</name>
        <dbReference type="ChEBI" id="CHEBI:57623"/>
    </ligand>
</feature>
<feature type="binding site" evidence="5">
    <location>
        <position position="12"/>
    </location>
    <ligand>
        <name>[4Fe-4S] cluster</name>
        <dbReference type="ChEBI" id="CHEBI:49883"/>
    </ligand>
</feature>
<feature type="binding site" evidence="5">
    <location>
        <position position="40"/>
    </location>
    <ligand>
        <name>dimethylallyl diphosphate</name>
        <dbReference type="ChEBI" id="CHEBI:57623"/>
    </ligand>
</feature>
<dbReference type="EMBL" id="CP019645">
    <property type="protein sequence ID" value="AQQ59619.1"/>
    <property type="molecule type" value="Genomic_DNA"/>
</dbReference>
<dbReference type="EC" id="1.17.7.4" evidence="5"/>
<feature type="binding site" evidence="5">
    <location>
        <position position="221"/>
    </location>
    <ligand>
        <name>(2E)-4-hydroxy-3-methylbut-2-enyl diphosphate</name>
        <dbReference type="ChEBI" id="CHEBI:128753"/>
    </ligand>
</feature>
<feature type="binding site" evidence="5">
    <location>
        <position position="40"/>
    </location>
    <ligand>
        <name>(2E)-4-hydroxy-3-methylbut-2-enyl diphosphate</name>
        <dbReference type="ChEBI" id="CHEBI:128753"/>
    </ligand>
</feature>
<keyword evidence="1 5" id="KW-0004">4Fe-4S</keyword>
<protein>
    <recommendedName>
        <fullName evidence="5">4-hydroxy-3-methylbut-2-enyl diphosphate reductase</fullName>
        <shortName evidence="5">HMBPP reductase</shortName>
        <ecNumber evidence="5">1.17.7.4</ecNumber>
    </recommendedName>
</protein>
<dbReference type="Gene3D" id="3.40.50.11270">
    <property type="match status" value="1"/>
</dbReference>
<feature type="binding site" evidence="5">
    <location>
        <position position="124"/>
    </location>
    <ligand>
        <name>isopentenyl diphosphate</name>
        <dbReference type="ChEBI" id="CHEBI:128769"/>
    </ligand>
</feature>
<keyword evidence="4 5" id="KW-0411">Iron-sulfur</keyword>